<feature type="transmembrane region" description="Helical" evidence="1">
    <location>
        <begin position="43"/>
        <end position="62"/>
    </location>
</feature>
<dbReference type="AlphaFoldDB" id="A0A9Q9IP80"/>
<keyword evidence="1" id="KW-0472">Membrane</keyword>
<dbReference type="KEGG" id="daur:Daura_22280"/>
<feature type="transmembrane region" description="Helical" evidence="1">
    <location>
        <begin position="83"/>
        <end position="110"/>
    </location>
</feature>
<accession>A0A9Q9IP80</accession>
<organism evidence="2 3">
    <name type="scientific">Dactylosporangium aurantiacum</name>
    <dbReference type="NCBI Taxonomy" id="35754"/>
    <lineage>
        <taxon>Bacteria</taxon>
        <taxon>Bacillati</taxon>
        <taxon>Actinomycetota</taxon>
        <taxon>Actinomycetes</taxon>
        <taxon>Micromonosporales</taxon>
        <taxon>Micromonosporaceae</taxon>
        <taxon>Dactylosporangium</taxon>
    </lineage>
</organism>
<evidence type="ECO:0000313" key="2">
    <source>
        <dbReference type="EMBL" id="UWZ58653.1"/>
    </source>
</evidence>
<sequence>MWFAVLGGALAWTAHLFVAWGTDELTCRSGHTSIGPVPVQAVVAAGVVLPALVTVAAMWTAWRAWRRLSGRGRGDDPRTERAGLLALLGLCADGLFLIIILAGGAALLVFPPCQS</sequence>
<keyword evidence="1" id="KW-1133">Transmembrane helix</keyword>
<protein>
    <submittedName>
        <fullName evidence="2">Uncharacterized protein</fullName>
    </submittedName>
</protein>
<dbReference type="EMBL" id="CP073767">
    <property type="protein sequence ID" value="UWZ58653.1"/>
    <property type="molecule type" value="Genomic_DNA"/>
</dbReference>
<evidence type="ECO:0000256" key="1">
    <source>
        <dbReference type="SAM" id="Phobius"/>
    </source>
</evidence>
<name>A0A9Q9IP80_9ACTN</name>
<dbReference type="RefSeq" id="WP_260710555.1">
    <property type="nucleotide sequence ID" value="NZ_CP073767.1"/>
</dbReference>
<gene>
    <name evidence="2" type="ORF">Daura_22280</name>
</gene>
<reference evidence="2" key="1">
    <citation type="submission" date="2021-04" db="EMBL/GenBank/DDBJ databases">
        <title>Dactylosporangium aurantiacum NRRL B-8018 full assembly.</title>
        <authorList>
            <person name="Hartkoorn R.C."/>
            <person name="Beaudoing E."/>
            <person name="Hot D."/>
        </authorList>
    </citation>
    <scope>NUCLEOTIDE SEQUENCE</scope>
    <source>
        <strain evidence="2">NRRL B-8018</strain>
    </source>
</reference>
<proteinExistence type="predicted"/>
<keyword evidence="3" id="KW-1185">Reference proteome</keyword>
<dbReference type="Proteomes" id="UP001058003">
    <property type="component" value="Chromosome"/>
</dbReference>
<evidence type="ECO:0000313" key="3">
    <source>
        <dbReference type="Proteomes" id="UP001058003"/>
    </source>
</evidence>
<keyword evidence="1" id="KW-0812">Transmembrane</keyword>